<dbReference type="InterPro" id="IPR003660">
    <property type="entry name" value="HAMP_dom"/>
</dbReference>
<dbReference type="PROSITE" id="PS50885">
    <property type="entry name" value="HAMP"/>
    <property type="match status" value="1"/>
</dbReference>
<dbReference type="PANTHER" id="PTHR43531">
    <property type="entry name" value="PROTEIN ICFG"/>
    <property type="match status" value="1"/>
</dbReference>
<feature type="domain" description="HAMP" evidence="7">
    <location>
        <begin position="217"/>
        <end position="269"/>
    </location>
</feature>
<accession>A0A4R2M047</accession>
<evidence type="ECO:0000256" key="2">
    <source>
        <dbReference type="ARBA" id="ARBA00022481"/>
    </source>
</evidence>
<sequence>MLRFLRRFTLRTRLLASMAVLTAALLGLGAWGVVENRIVTQRTAALFDSAQQGSDAVSRLRESLANLRRLQADAIASGANPVEVERIVALWKAEAERVKQLDADLARIDAGNTTIEALVKQQLGQLQQYTEIVGPLLDKLQSAVLDSAGALAYAEAAEEHVTALRTTADAMLKASQSRQATIREELADAATLAANLRLALTVLAVVVLLPALWLTLRSVCEPLQAAVAAADRIARGDLGEDLATEGRDETATLLRSLQQMQLALRRLVGQVRESAESIQTASGEVAAGNADLSQRTEEQASNLQQTASSMEMLTDSVRHNADSAQRANELASDAAGAAAQGGKVVGHAVTTMHDIAASSQKIAEIISVIDGIAFQTNILALNAAVEAARAGEQGRGFAVVAGEVRSLAQRSAEAAREIKTLITASVERVEAGTRQVSDAGQAMQEIVGKVERVSQLIHDISGATTAQSRDIGQVGDAVGQLDRVTQQNAALVEQSAAAAESLRAQASRLAEVVGVFRV</sequence>
<dbReference type="Proteomes" id="UP000295106">
    <property type="component" value="Unassembled WGS sequence"/>
</dbReference>
<dbReference type="CDD" id="cd11386">
    <property type="entry name" value="MCP_signal"/>
    <property type="match status" value="1"/>
</dbReference>
<name>A0A4R2M047_RUBGE</name>
<dbReference type="PRINTS" id="PR00260">
    <property type="entry name" value="CHEMTRNSDUCR"/>
</dbReference>
<dbReference type="GO" id="GO:0006935">
    <property type="term" value="P:chemotaxis"/>
    <property type="evidence" value="ECO:0007669"/>
    <property type="project" value="InterPro"/>
</dbReference>
<evidence type="ECO:0000313" key="9">
    <source>
        <dbReference type="Proteomes" id="UP000295106"/>
    </source>
</evidence>
<dbReference type="SUPFAM" id="SSF58104">
    <property type="entry name" value="Methyl-accepting chemotaxis protein (MCP) signaling domain"/>
    <property type="match status" value="1"/>
</dbReference>
<evidence type="ECO:0000259" key="7">
    <source>
        <dbReference type="PROSITE" id="PS50885"/>
    </source>
</evidence>
<dbReference type="EMBL" id="SLXD01000015">
    <property type="protein sequence ID" value="TCO99290.1"/>
    <property type="molecule type" value="Genomic_DNA"/>
</dbReference>
<dbReference type="FunFam" id="1.10.287.950:FF:000001">
    <property type="entry name" value="Methyl-accepting chemotaxis sensory transducer"/>
    <property type="match status" value="1"/>
</dbReference>
<gene>
    <name evidence="8" type="ORF">EV684_11583</name>
</gene>
<evidence type="ECO:0000256" key="5">
    <source>
        <dbReference type="SAM" id="MobiDB-lite"/>
    </source>
</evidence>
<proteinExistence type="inferred from homology"/>
<dbReference type="GO" id="GO:0004888">
    <property type="term" value="F:transmembrane signaling receptor activity"/>
    <property type="evidence" value="ECO:0007669"/>
    <property type="project" value="InterPro"/>
</dbReference>
<comment type="subcellular location">
    <subcellularLocation>
        <location evidence="1">Membrane</location>
    </subcellularLocation>
</comment>
<dbReference type="AlphaFoldDB" id="A0A4R2M047"/>
<dbReference type="PROSITE" id="PS50111">
    <property type="entry name" value="CHEMOTAXIS_TRANSDUC_2"/>
    <property type="match status" value="1"/>
</dbReference>
<evidence type="ECO:0000256" key="3">
    <source>
        <dbReference type="ARBA" id="ARBA00029447"/>
    </source>
</evidence>
<evidence type="ECO:0000259" key="6">
    <source>
        <dbReference type="PROSITE" id="PS50111"/>
    </source>
</evidence>
<protein>
    <submittedName>
        <fullName evidence="8">Methyl-accepting chemotaxis protein</fullName>
    </submittedName>
</protein>
<dbReference type="InterPro" id="IPR051310">
    <property type="entry name" value="MCP_chemotaxis"/>
</dbReference>
<evidence type="ECO:0000313" key="8">
    <source>
        <dbReference type="EMBL" id="TCO99290.1"/>
    </source>
</evidence>
<keyword evidence="2" id="KW-0488">Methylation</keyword>
<comment type="caution">
    <text evidence="8">The sequence shown here is derived from an EMBL/GenBank/DDBJ whole genome shotgun (WGS) entry which is preliminary data.</text>
</comment>
<evidence type="ECO:0000256" key="1">
    <source>
        <dbReference type="ARBA" id="ARBA00004370"/>
    </source>
</evidence>
<reference evidence="8 9" key="1">
    <citation type="submission" date="2019-03" db="EMBL/GenBank/DDBJ databases">
        <title>Genomic Encyclopedia of Type Strains, Phase IV (KMG-IV): sequencing the most valuable type-strain genomes for metagenomic binning, comparative biology and taxonomic classification.</title>
        <authorList>
            <person name="Goeker M."/>
        </authorList>
    </citation>
    <scope>NUCLEOTIDE SEQUENCE [LARGE SCALE GENOMIC DNA]</scope>
    <source>
        <strain evidence="8 9">DSM 1709</strain>
    </source>
</reference>
<dbReference type="PANTHER" id="PTHR43531:SF14">
    <property type="entry name" value="METHYL-ACCEPTING CHEMOTAXIS PROTEIN I-RELATED"/>
    <property type="match status" value="1"/>
</dbReference>
<dbReference type="Pfam" id="PF00015">
    <property type="entry name" value="MCPsignal"/>
    <property type="match status" value="1"/>
</dbReference>
<dbReference type="Gene3D" id="1.10.287.950">
    <property type="entry name" value="Methyl-accepting chemotaxis protein"/>
    <property type="match status" value="1"/>
</dbReference>
<feature type="region of interest" description="Disordered" evidence="5">
    <location>
        <begin position="279"/>
        <end position="307"/>
    </location>
</feature>
<dbReference type="InterPro" id="IPR004090">
    <property type="entry name" value="Chemotax_Me-accpt_rcpt"/>
</dbReference>
<dbReference type="GO" id="GO:0005886">
    <property type="term" value="C:plasma membrane"/>
    <property type="evidence" value="ECO:0007669"/>
    <property type="project" value="TreeGrafter"/>
</dbReference>
<comment type="similarity">
    <text evidence="3">Belongs to the methyl-accepting chemotaxis (MCP) protein family.</text>
</comment>
<feature type="domain" description="Methyl-accepting transducer" evidence="6">
    <location>
        <begin position="274"/>
        <end position="503"/>
    </location>
</feature>
<dbReference type="InterPro" id="IPR004089">
    <property type="entry name" value="MCPsignal_dom"/>
</dbReference>
<dbReference type="GO" id="GO:0007165">
    <property type="term" value="P:signal transduction"/>
    <property type="evidence" value="ECO:0007669"/>
    <property type="project" value="UniProtKB-KW"/>
</dbReference>
<organism evidence="8 9">
    <name type="scientific">Rubrivivax gelatinosus</name>
    <name type="common">Rhodocyclus gelatinosus</name>
    <name type="synonym">Rhodopseudomonas gelatinosa</name>
    <dbReference type="NCBI Taxonomy" id="28068"/>
    <lineage>
        <taxon>Bacteria</taxon>
        <taxon>Pseudomonadati</taxon>
        <taxon>Pseudomonadota</taxon>
        <taxon>Betaproteobacteria</taxon>
        <taxon>Burkholderiales</taxon>
        <taxon>Sphaerotilaceae</taxon>
        <taxon>Rubrivivax</taxon>
    </lineage>
</organism>
<keyword evidence="4" id="KW-0807">Transducer</keyword>
<evidence type="ECO:0000256" key="4">
    <source>
        <dbReference type="PROSITE-ProRule" id="PRU00284"/>
    </source>
</evidence>
<dbReference type="SMART" id="SM00304">
    <property type="entry name" value="HAMP"/>
    <property type="match status" value="1"/>
</dbReference>
<dbReference type="CDD" id="cd06225">
    <property type="entry name" value="HAMP"/>
    <property type="match status" value="1"/>
</dbReference>
<dbReference type="Pfam" id="PF00672">
    <property type="entry name" value="HAMP"/>
    <property type="match status" value="1"/>
</dbReference>
<dbReference type="SMART" id="SM00283">
    <property type="entry name" value="MA"/>
    <property type="match status" value="1"/>
</dbReference>